<comment type="subcellular location">
    <subcellularLocation>
        <location evidence="1">Membrane</location>
    </subcellularLocation>
</comment>
<dbReference type="GO" id="GO:0006935">
    <property type="term" value="P:chemotaxis"/>
    <property type="evidence" value="ECO:0007669"/>
    <property type="project" value="InterPro"/>
</dbReference>
<dbReference type="InterPro" id="IPR004089">
    <property type="entry name" value="MCPsignal_dom"/>
</dbReference>
<dbReference type="PROSITE" id="PS50111">
    <property type="entry name" value="CHEMOTAXIS_TRANSDUC_2"/>
    <property type="match status" value="1"/>
</dbReference>
<keyword evidence="4" id="KW-0807">Transducer</keyword>
<evidence type="ECO:0000313" key="9">
    <source>
        <dbReference type="Proteomes" id="UP000253628"/>
    </source>
</evidence>
<evidence type="ECO:0000256" key="4">
    <source>
        <dbReference type="PROSITE-ProRule" id="PRU00284"/>
    </source>
</evidence>
<keyword evidence="2" id="KW-0488">Methylation</keyword>
<dbReference type="PANTHER" id="PTHR43531">
    <property type="entry name" value="PROTEIN ICFG"/>
    <property type="match status" value="1"/>
</dbReference>
<dbReference type="GO" id="GO:0005886">
    <property type="term" value="C:plasma membrane"/>
    <property type="evidence" value="ECO:0007669"/>
    <property type="project" value="TreeGrafter"/>
</dbReference>
<feature type="domain" description="Methyl-accepting transducer" evidence="6">
    <location>
        <begin position="288"/>
        <end position="517"/>
    </location>
</feature>
<comment type="similarity">
    <text evidence="3">Belongs to the methyl-accepting chemotaxis (MCP) protein family.</text>
</comment>
<accession>A0A366HEB2</accession>
<name>A0A366HEB2_9BURK</name>
<dbReference type="GO" id="GO:0004888">
    <property type="term" value="F:transmembrane signaling receptor activity"/>
    <property type="evidence" value="ECO:0007669"/>
    <property type="project" value="InterPro"/>
</dbReference>
<evidence type="ECO:0000313" key="8">
    <source>
        <dbReference type="EMBL" id="RBP40835.1"/>
    </source>
</evidence>
<dbReference type="EMBL" id="QNRQ01000003">
    <property type="protein sequence ID" value="RBP40835.1"/>
    <property type="molecule type" value="Genomic_DNA"/>
</dbReference>
<keyword evidence="5" id="KW-0472">Membrane</keyword>
<feature type="transmembrane region" description="Helical" evidence="5">
    <location>
        <begin position="206"/>
        <end position="230"/>
    </location>
</feature>
<sequence length="554" mass="59762">MLRTLTLKKSFACFLAVLTGFSFLVLGALDNLTRSIEHLKQIETQRSQAVQLMHEYKGYTQALTRNAMAFVATEQPEFEERYKRYTAIMNGKALDASNRTQTLLKKFEGAGFSGAEMNSLLSTYAKTQDLAKTEIEAMNTAKGLFDDGNGGLKIGLPEPLLAKVMLFGQQYTNATAEIERDIDDVTLMLSNRYAADVEAASQQSRYAYGLAIGSLAALLLCSAIALFLLFKSIKKPLDEGVRLARKLSEGDLAASLQVRRKDELGHLLNALNGIGQGLQDVVRDVRNRSVQIAASTREISRGHADLSSRSSAQAANVQQTAAAMEQLSATVRQNADNAQEANKLALRAADCAVRGNGEVNLAVQTMQDLRQSSGKMAGVIGVIDNIAFQTNILALNAAVEAARAGPHGRGFAVVANEVRNLALRSAESAKEIGLLIGDSLKHMDAQARQTENAGLAMREIMLSVQKVNDIMQDITLASEEQASGIQQVCIALNQMDAITQQNVVLAQESVDTTAWQRTQADGLEAVVARFTLHTAPDPLDYPIPGNGGHARLAA</sequence>
<dbReference type="RefSeq" id="WP_170139853.1">
    <property type="nucleotide sequence ID" value="NZ_JACCEU010000004.1"/>
</dbReference>
<dbReference type="Pfam" id="PF00672">
    <property type="entry name" value="HAMP"/>
    <property type="match status" value="1"/>
</dbReference>
<dbReference type="InterPro" id="IPR004090">
    <property type="entry name" value="Chemotax_Me-accpt_rcpt"/>
</dbReference>
<evidence type="ECO:0000256" key="1">
    <source>
        <dbReference type="ARBA" id="ARBA00004370"/>
    </source>
</evidence>
<dbReference type="SMART" id="SM00304">
    <property type="entry name" value="HAMP"/>
    <property type="match status" value="1"/>
</dbReference>
<dbReference type="InterPro" id="IPR051310">
    <property type="entry name" value="MCP_chemotaxis"/>
</dbReference>
<dbReference type="PROSITE" id="PS50885">
    <property type="entry name" value="HAMP"/>
    <property type="match status" value="1"/>
</dbReference>
<reference evidence="8 9" key="1">
    <citation type="submission" date="2018-06" db="EMBL/GenBank/DDBJ databases">
        <title>Genomic Encyclopedia of Type Strains, Phase IV (KMG-IV): sequencing the most valuable type-strain genomes for metagenomic binning, comparative biology and taxonomic classification.</title>
        <authorList>
            <person name="Goeker M."/>
        </authorList>
    </citation>
    <scope>NUCLEOTIDE SEQUENCE [LARGE SCALE GENOMIC DNA]</scope>
    <source>
        <strain evidence="8 9">DSM 25520</strain>
    </source>
</reference>
<dbReference type="Proteomes" id="UP000253628">
    <property type="component" value="Unassembled WGS sequence"/>
</dbReference>
<dbReference type="CDD" id="cd11386">
    <property type="entry name" value="MCP_signal"/>
    <property type="match status" value="1"/>
</dbReference>
<evidence type="ECO:0000256" key="3">
    <source>
        <dbReference type="ARBA" id="ARBA00029447"/>
    </source>
</evidence>
<dbReference type="InterPro" id="IPR003660">
    <property type="entry name" value="HAMP_dom"/>
</dbReference>
<evidence type="ECO:0000259" key="7">
    <source>
        <dbReference type="PROSITE" id="PS50885"/>
    </source>
</evidence>
<feature type="domain" description="HAMP" evidence="7">
    <location>
        <begin position="231"/>
        <end position="283"/>
    </location>
</feature>
<protein>
    <submittedName>
        <fullName evidence="8">Methyl-accepting chemotaxis protein</fullName>
    </submittedName>
</protein>
<keyword evidence="5" id="KW-0812">Transmembrane</keyword>
<gene>
    <name evidence="8" type="ORF">DFR37_103176</name>
</gene>
<evidence type="ECO:0000259" key="6">
    <source>
        <dbReference type="PROSITE" id="PS50111"/>
    </source>
</evidence>
<dbReference type="FunFam" id="1.10.287.950:FF:000001">
    <property type="entry name" value="Methyl-accepting chemotaxis sensory transducer"/>
    <property type="match status" value="1"/>
</dbReference>
<dbReference type="SUPFAM" id="SSF58104">
    <property type="entry name" value="Methyl-accepting chemotaxis protein (MCP) signaling domain"/>
    <property type="match status" value="1"/>
</dbReference>
<organism evidence="8 9">
    <name type="scientific">Eoetvoesiella caeni</name>
    <dbReference type="NCBI Taxonomy" id="645616"/>
    <lineage>
        <taxon>Bacteria</taxon>
        <taxon>Pseudomonadati</taxon>
        <taxon>Pseudomonadota</taxon>
        <taxon>Betaproteobacteria</taxon>
        <taxon>Burkholderiales</taxon>
        <taxon>Alcaligenaceae</taxon>
        <taxon>Eoetvoesiella</taxon>
    </lineage>
</organism>
<dbReference type="SMART" id="SM00283">
    <property type="entry name" value="MA"/>
    <property type="match status" value="1"/>
</dbReference>
<evidence type="ECO:0000256" key="5">
    <source>
        <dbReference type="SAM" id="Phobius"/>
    </source>
</evidence>
<dbReference type="Gene3D" id="1.10.287.950">
    <property type="entry name" value="Methyl-accepting chemotaxis protein"/>
    <property type="match status" value="1"/>
</dbReference>
<dbReference type="PANTHER" id="PTHR43531:SF14">
    <property type="entry name" value="METHYL-ACCEPTING CHEMOTAXIS PROTEIN I-RELATED"/>
    <property type="match status" value="1"/>
</dbReference>
<dbReference type="AlphaFoldDB" id="A0A366HEB2"/>
<dbReference type="GO" id="GO:0007165">
    <property type="term" value="P:signal transduction"/>
    <property type="evidence" value="ECO:0007669"/>
    <property type="project" value="UniProtKB-KW"/>
</dbReference>
<dbReference type="CDD" id="cd06225">
    <property type="entry name" value="HAMP"/>
    <property type="match status" value="1"/>
</dbReference>
<proteinExistence type="inferred from homology"/>
<keyword evidence="5" id="KW-1133">Transmembrane helix</keyword>
<dbReference type="Pfam" id="PF00015">
    <property type="entry name" value="MCPsignal"/>
    <property type="match status" value="1"/>
</dbReference>
<dbReference type="PRINTS" id="PR00260">
    <property type="entry name" value="CHEMTRNSDUCR"/>
</dbReference>
<evidence type="ECO:0000256" key="2">
    <source>
        <dbReference type="ARBA" id="ARBA00022481"/>
    </source>
</evidence>
<comment type="caution">
    <text evidence="8">The sequence shown here is derived from an EMBL/GenBank/DDBJ whole genome shotgun (WGS) entry which is preliminary data.</text>
</comment>
<keyword evidence="9" id="KW-1185">Reference proteome</keyword>